<dbReference type="Proteomes" id="UP000636479">
    <property type="component" value="Unassembled WGS sequence"/>
</dbReference>
<reference evidence="3" key="1">
    <citation type="submission" date="2020-05" db="EMBL/GenBank/DDBJ databases">
        <title>Mycena genomes resolve the evolution of fungal bioluminescence.</title>
        <authorList>
            <person name="Tsai I.J."/>
        </authorList>
    </citation>
    <scope>NUCLEOTIDE SEQUENCE</scope>
    <source>
        <strain evidence="3">171206Taipei</strain>
    </source>
</reference>
<dbReference type="RefSeq" id="XP_037223001.1">
    <property type="nucleotide sequence ID" value="XM_037360116.1"/>
</dbReference>
<organism evidence="3 4">
    <name type="scientific">Mycena indigotica</name>
    <dbReference type="NCBI Taxonomy" id="2126181"/>
    <lineage>
        <taxon>Eukaryota</taxon>
        <taxon>Fungi</taxon>
        <taxon>Dikarya</taxon>
        <taxon>Basidiomycota</taxon>
        <taxon>Agaricomycotina</taxon>
        <taxon>Agaricomycetes</taxon>
        <taxon>Agaricomycetidae</taxon>
        <taxon>Agaricales</taxon>
        <taxon>Marasmiineae</taxon>
        <taxon>Mycenaceae</taxon>
        <taxon>Mycena</taxon>
    </lineage>
</organism>
<dbReference type="EMBL" id="JACAZF010000003">
    <property type="protein sequence ID" value="KAF7309551.1"/>
    <property type="molecule type" value="Genomic_DNA"/>
</dbReference>
<keyword evidence="2" id="KW-0732">Signal</keyword>
<proteinExistence type="predicted"/>
<dbReference type="AlphaFoldDB" id="A0A8H6T3F6"/>
<gene>
    <name evidence="3" type="ORF">MIND_00326000</name>
</gene>
<accession>A0A8H6T3F6</accession>
<keyword evidence="4" id="KW-1185">Reference proteome</keyword>
<evidence type="ECO:0000256" key="1">
    <source>
        <dbReference type="SAM" id="Phobius"/>
    </source>
</evidence>
<keyword evidence="1" id="KW-1133">Transmembrane helix</keyword>
<comment type="caution">
    <text evidence="3">The sequence shown here is derived from an EMBL/GenBank/DDBJ whole genome shotgun (WGS) entry which is preliminary data.</text>
</comment>
<feature type="chain" id="PRO_5034790366" evidence="2">
    <location>
        <begin position="19"/>
        <end position="440"/>
    </location>
</feature>
<protein>
    <submittedName>
        <fullName evidence="3">Uncharacterized protein</fullName>
    </submittedName>
</protein>
<sequence length="440" mass="48716">MAPRGLTFTGLFASVMVALKLKENMDNYSKVATEEDGRVALSAPPSYPVNYQDAEGQNSEGIRLLDTEIGVPRPTRRKTGCCVCCGMDCTLFWKALGIVIAILAVWNAVKLILWAVTPTPTGLEHMPVFSTSLGCVDAEYIYSAQPTTFQVPMGLNNDHGMDVRGGCVGTILLLEGAPTSTKIKYDLTLRASDKKLLDEVILEHAPDQDGAIKDSHMLLVTAHPTANACIRYDMRIFVPPTLKKLRVGAHALTHVQFDPNSFIHLEDFFVTLYTPHSTNMIIPHNNIRANNMALEVFQGWIVGDVALDGATKVTTQRGAGIMNIRVHPASAEDPATPEAVSLRTTSGSGRSDIFYVDHEHVHRPMSNVHMSSMNADMYLTYKDANYRGRLELSSKSYTATNLQRFDSDDTEDKKWTHWYGDQQGKDEISIKSRGWVGVYF</sequence>
<feature type="transmembrane region" description="Helical" evidence="1">
    <location>
        <begin position="91"/>
        <end position="116"/>
    </location>
</feature>
<feature type="signal peptide" evidence="2">
    <location>
        <begin position="1"/>
        <end position="18"/>
    </location>
</feature>
<evidence type="ECO:0000313" key="3">
    <source>
        <dbReference type="EMBL" id="KAF7309551.1"/>
    </source>
</evidence>
<dbReference type="GeneID" id="59342632"/>
<keyword evidence="1" id="KW-0472">Membrane</keyword>
<name>A0A8H6T3F6_9AGAR</name>
<evidence type="ECO:0000256" key="2">
    <source>
        <dbReference type="SAM" id="SignalP"/>
    </source>
</evidence>
<keyword evidence="1" id="KW-0812">Transmembrane</keyword>
<evidence type="ECO:0000313" key="4">
    <source>
        <dbReference type="Proteomes" id="UP000636479"/>
    </source>
</evidence>
<dbReference type="OrthoDB" id="2991206at2759"/>